<accession>G0N6H8</accession>
<protein>
    <recommendedName>
        <fullName evidence="2">C-type lectin domain-containing protein</fullName>
    </recommendedName>
</protein>
<dbReference type="CDD" id="cd00037">
    <property type="entry name" value="CLECT"/>
    <property type="match status" value="1"/>
</dbReference>
<dbReference type="PANTHER" id="PTHR23062:SF3">
    <property type="entry name" value="ANF_RECEPTOR DOMAIN-CONTAINING PROTEIN-RELATED"/>
    <property type="match status" value="1"/>
</dbReference>
<feature type="signal peptide" evidence="1">
    <location>
        <begin position="1"/>
        <end position="18"/>
    </location>
</feature>
<dbReference type="InterPro" id="IPR016186">
    <property type="entry name" value="C-type_lectin-like/link_sf"/>
</dbReference>
<dbReference type="Pfam" id="PF00059">
    <property type="entry name" value="Lectin_C"/>
    <property type="match status" value="1"/>
</dbReference>
<keyword evidence="1" id="KW-0732">Signal</keyword>
<evidence type="ECO:0000256" key="1">
    <source>
        <dbReference type="SAM" id="SignalP"/>
    </source>
</evidence>
<feature type="domain" description="C-type lectin" evidence="2">
    <location>
        <begin position="33"/>
        <end position="158"/>
    </location>
</feature>
<dbReference type="EMBL" id="GL379844">
    <property type="protein sequence ID" value="EGT53803.1"/>
    <property type="molecule type" value="Genomic_DNA"/>
</dbReference>
<evidence type="ECO:0000259" key="2">
    <source>
        <dbReference type="PROSITE" id="PS50041"/>
    </source>
</evidence>
<dbReference type="OrthoDB" id="5862733at2759"/>
<dbReference type="eggNOG" id="KOG4297">
    <property type="taxonomic scope" value="Eukaryota"/>
</dbReference>
<dbReference type="InterPro" id="IPR001304">
    <property type="entry name" value="C-type_lectin-like"/>
</dbReference>
<keyword evidence="4" id="KW-1185">Reference proteome</keyword>
<proteinExistence type="predicted"/>
<dbReference type="HOGENOM" id="CLU_045737_0_0_1"/>
<sequence length="345" mass="38023">MVTSMFLLISALILMVNAQCRFEDSPIGDLIFFIFRCYSFSKTPKTYTDASNYCHSINQNLAVVHNSQQNNFLFLKVFNSPRFPDNVRARSESSNGKFWIGLSRSSINSPFVWDDGTSLGWTNFDQNLPKDSLFVFESTVNGKWATLDGTQVLDTVCSYQLNSTTKPSVTCLFMVDMQSSGITQTAISTYQAYYIFAQTVAGKLNDQSNFSGYLDNFGYSGGLADHQEYPADLYTDFSNIAFPIDGIDDDIDLDLKDVDASLNTAQWTPHVDDQTCMIFFSAAPEAMYGGSSIQHTYDSFTTVIGVLFGAATSIPGLTDPIVASTLSDADAEAVVQKLLESLPSL</sequence>
<dbReference type="PROSITE" id="PS50041">
    <property type="entry name" value="C_TYPE_LECTIN_2"/>
    <property type="match status" value="1"/>
</dbReference>
<organism evidence="4">
    <name type="scientific">Caenorhabditis brenneri</name>
    <name type="common">Nematode worm</name>
    <dbReference type="NCBI Taxonomy" id="135651"/>
    <lineage>
        <taxon>Eukaryota</taxon>
        <taxon>Metazoa</taxon>
        <taxon>Ecdysozoa</taxon>
        <taxon>Nematoda</taxon>
        <taxon>Chromadorea</taxon>
        <taxon>Rhabditida</taxon>
        <taxon>Rhabditina</taxon>
        <taxon>Rhabditomorpha</taxon>
        <taxon>Rhabditoidea</taxon>
        <taxon>Rhabditidae</taxon>
        <taxon>Peloderinae</taxon>
        <taxon>Caenorhabditis</taxon>
    </lineage>
</organism>
<dbReference type="STRING" id="135651.G0N6H8"/>
<dbReference type="Gene3D" id="3.10.100.10">
    <property type="entry name" value="Mannose-Binding Protein A, subunit A"/>
    <property type="match status" value="1"/>
</dbReference>
<feature type="chain" id="PRO_5003405247" description="C-type lectin domain-containing protein" evidence="1">
    <location>
        <begin position="19"/>
        <end position="345"/>
    </location>
</feature>
<dbReference type="GO" id="GO:0045087">
    <property type="term" value="P:innate immune response"/>
    <property type="evidence" value="ECO:0007669"/>
    <property type="project" value="TreeGrafter"/>
</dbReference>
<dbReference type="InParanoid" id="G0N6H8"/>
<evidence type="ECO:0000313" key="3">
    <source>
        <dbReference type="EMBL" id="EGT53803.1"/>
    </source>
</evidence>
<dbReference type="OMA" id="TLANAVW"/>
<dbReference type="InterPro" id="IPR016187">
    <property type="entry name" value="CTDL_fold"/>
</dbReference>
<dbReference type="SUPFAM" id="SSF56436">
    <property type="entry name" value="C-type lectin-like"/>
    <property type="match status" value="1"/>
</dbReference>
<name>G0N6H8_CAEBE</name>
<gene>
    <name evidence="3" type="ORF">CAEBREN_08960</name>
</gene>
<dbReference type="AlphaFoldDB" id="G0N6H8"/>
<evidence type="ECO:0000313" key="4">
    <source>
        <dbReference type="Proteomes" id="UP000008068"/>
    </source>
</evidence>
<dbReference type="SMART" id="SM00034">
    <property type="entry name" value="CLECT"/>
    <property type="match status" value="1"/>
</dbReference>
<reference evidence="4" key="1">
    <citation type="submission" date="2011-07" db="EMBL/GenBank/DDBJ databases">
        <authorList>
            <consortium name="Caenorhabditis brenneri Sequencing and Analysis Consortium"/>
            <person name="Wilson R.K."/>
        </authorList>
    </citation>
    <scope>NUCLEOTIDE SEQUENCE [LARGE SCALE GENOMIC DNA]</scope>
    <source>
        <strain evidence="4">PB2801</strain>
    </source>
</reference>
<dbReference type="PANTHER" id="PTHR23062">
    <property type="entry name" value="HYPOTHETICAL PROTEIN C.ELEGANS"/>
    <property type="match status" value="1"/>
</dbReference>
<dbReference type="Proteomes" id="UP000008068">
    <property type="component" value="Unassembled WGS sequence"/>
</dbReference>